<evidence type="ECO:0000313" key="2">
    <source>
        <dbReference type="Proteomes" id="UP000580891"/>
    </source>
</evidence>
<evidence type="ECO:0008006" key="3">
    <source>
        <dbReference type="Google" id="ProtNLM"/>
    </source>
</evidence>
<name>A0A7V9Z092_9BACL</name>
<dbReference type="Proteomes" id="UP000580891">
    <property type="component" value="Unassembled WGS sequence"/>
</dbReference>
<accession>A0A7V9Z092</accession>
<dbReference type="EMBL" id="JACDUU010000004">
    <property type="protein sequence ID" value="MBA2871709.1"/>
    <property type="molecule type" value="Genomic_DNA"/>
</dbReference>
<sequence length="134" mass="15414">MSIFQKVKNWLADHCETQENHQDEQLRSRYYKTTAVNALKTVKEIVEKSPHFELLSISEERGELSVSVSKGKKAFMVITVISVRPFETAIDFSVTTETKFLPFDFGFSRNVILDMYKKLDQHLTYIGSGINADM</sequence>
<comment type="caution">
    <text evidence="1">The sequence shown here is derived from an EMBL/GenBank/DDBJ whole genome shotgun (WGS) entry which is preliminary data.</text>
</comment>
<evidence type="ECO:0000313" key="1">
    <source>
        <dbReference type="EMBL" id="MBA2871709.1"/>
    </source>
</evidence>
<gene>
    <name evidence="1" type="ORF">HNQ85_001984</name>
</gene>
<dbReference type="AlphaFoldDB" id="A0A7V9Z092"/>
<proteinExistence type="predicted"/>
<dbReference type="RefSeq" id="WP_181537680.1">
    <property type="nucleotide sequence ID" value="NZ_JACDUU010000004.1"/>
</dbReference>
<organism evidence="1 2">
    <name type="scientific">[Anoxybacillus] calidus</name>
    <dbReference type="NCBI Taxonomy" id="575178"/>
    <lineage>
        <taxon>Bacteria</taxon>
        <taxon>Bacillati</taxon>
        <taxon>Bacillota</taxon>
        <taxon>Bacilli</taxon>
        <taxon>Bacillales</taxon>
        <taxon>Anoxybacillaceae</taxon>
        <taxon>Paranoxybacillus</taxon>
    </lineage>
</organism>
<protein>
    <recommendedName>
        <fullName evidence="3">Cytosolic protein</fullName>
    </recommendedName>
</protein>
<keyword evidence="2" id="KW-1185">Reference proteome</keyword>
<reference evidence="1 2" key="1">
    <citation type="submission" date="2020-07" db="EMBL/GenBank/DDBJ databases">
        <title>Genomic Encyclopedia of Type Strains, Phase IV (KMG-IV): sequencing the most valuable type-strain genomes for metagenomic binning, comparative biology and taxonomic classification.</title>
        <authorList>
            <person name="Goeker M."/>
        </authorList>
    </citation>
    <scope>NUCLEOTIDE SEQUENCE [LARGE SCALE GENOMIC DNA]</scope>
    <source>
        <strain evidence="1 2">DSM 25220</strain>
    </source>
</reference>